<keyword evidence="13" id="KW-0413">Isomerase</keyword>
<dbReference type="Pfam" id="PF01842">
    <property type="entry name" value="ACT"/>
    <property type="match status" value="1"/>
</dbReference>
<comment type="function">
    <text evidence="2">Catalyzes the Claisen rearrangement of chorismate to prephenate and the decarboxylation/dehydration of prephenate to phenylpyruvate.</text>
</comment>
<evidence type="ECO:0000256" key="1">
    <source>
        <dbReference type="ARBA" id="ARBA00000824"/>
    </source>
</evidence>
<dbReference type="PROSITE" id="PS00858">
    <property type="entry name" value="PREPHENATE_DEHYDR_2"/>
    <property type="match status" value="1"/>
</dbReference>
<feature type="domain" description="Chorismate mutase" evidence="20">
    <location>
        <begin position="14"/>
        <end position="104"/>
    </location>
</feature>
<dbReference type="Pfam" id="PF00800">
    <property type="entry name" value="PDT"/>
    <property type="match status" value="1"/>
</dbReference>
<dbReference type="FunFam" id="3.30.70.260:FF:000012">
    <property type="entry name" value="Prephenate dehydratase"/>
    <property type="match status" value="1"/>
</dbReference>
<evidence type="ECO:0000256" key="4">
    <source>
        <dbReference type="ARBA" id="ARBA00004741"/>
    </source>
</evidence>
<proteinExistence type="predicted"/>
<dbReference type="GO" id="GO:0004664">
    <property type="term" value="F:prephenate dehydratase activity"/>
    <property type="evidence" value="ECO:0007669"/>
    <property type="project" value="UniProtKB-EC"/>
</dbReference>
<dbReference type="InterPro" id="IPR018528">
    <property type="entry name" value="Preph_deHydtase_CS"/>
</dbReference>
<evidence type="ECO:0000259" key="22">
    <source>
        <dbReference type="PROSITE" id="PS51671"/>
    </source>
</evidence>
<dbReference type="EC" id="4.2.1.51" evidence="7"/>
<dbReference type="PROSITE" id="PS51171">
    <property type="entry name" value="PREPHENATE_DEHYDR_3"/>
    <property type="match status" value="1"/>
</dbReference>
<dbReference type="PROSITE" id="PS51168">
    <property type="entry name" value="CHORISMATE_MUT_2"/>
    <property type="match status" value="1"/>
</dbReference>
<evidence type="ECO:0000256" key="5">
    <source>
        <dbReference type="ARBA" id="ARBA00004817"/>
    </source>
</evidence>
<keyword evidence="24" id="KW-1185">Reference proteome</keyword>
<evidence type="ECO:0000256" key="11">
    <source>
        <dbReference type="ARBA" id="ARBA00023141"/>
    </source>
</evidence>
<dbReference type="SMART" id="SM00830">
    <property type="entry name" value="CM_2"/>
    <property type="match status" value="1"/>
</dbReference>
<comment type="catalytic activity">
    <reaction evidence="18">
        <text>prephenate + H(+) = 3-phenylpyruvate + CO2 + H2O</text>
        <dbReference type="Rhea" id="RHEA:21648"/>
        <dbReference type="ChEBI" id="CHEBI:15377"/>
        <dbReference type="ChEBI" id="CHEBI:15378"/>
        <dbReference type="ChEBI" id="CHEBI:16526"/>
        <dbReference type="ChEBI" id="CHEBI:18005"/>
        <dbReference type="ChEBI" id="CHEBI:29934"/>
        <dbReference type="EC" id="4.2.1.51"/>
    </reaction>
</comment>
<feature type="site" description="Essential for prephenate dehydratase activity" evidence="19">
    <location>
        <position position="273"/>
    </location>
</feature>
<keyword evidence="11" id="KW-0057">Aromatic amino acid biosynthesis</keyword>
<dbReference type="InterPro" id="IPR008242">
    <property type="entry name" value="Chor_mutase/pphenate_deHydtase"/>
</dbReference>
<dbReference type="Proteomes" id="UP000009374">
    <property type="component" value="Unassembled WGS sequence"/>
</dbReference>
<sequence length="378" mass="42061">MSSIDQPDKGKSPSDGSGGIAHLRQKIDAIDLQIVSLLQDRARVAHEVGLYKKERGLPFHVISREQEIFDRLDRIDIAPFPRPVLKHIFREILSACLSLEEPLVVAYLGPPASYTHQATLKFFGTSTRHLSMSTVREVFLCVERKEAAYGVVPIENSTEGMVNYTLDTLVETDLKINGEVVLPIHHCLLSRGEDIRQITKVFAHPQSLAQCRGFLSNHLPHVPTIETTSNTRAVELALQDETHAAAIAGEMAAEVYNIPVLRRHIEDQPDNQTRFLVIGDGVPGPTSRDQTSIMVSVIDRVGALSSILQIIASHQVNLTRLESRPSKKKAWDYIFFMDLAGHQKDPAIQTLLGKLQDLCPYVKILGSYPVSEEKRKSG</sequence>
<dbReference type="EC" id="5.4.99.5" evidence="6"/>
<dbReference type="PROSITE" id="PS00857">
    <property type="entry name" value="PREPHENATE_DEHYDR_1"/>
    <property type="match status" value="1"/>
</dbReference>
<comment type="pathway">
    <text evidence="5">Metabolic intermediate biosynthesis; prephenate biosynthesis; prephenate from chorismate: step 1/1.</text>
</comment>
<keyword evidence="12" id="KW-0584">Phenylalanine biosynthesis</keyword>
<evidence type="ECO:0000256" key="15">
    <source>
        <dbReference type="ARBA" id="ARBA00023268"/>
    </source>
</evidence>
<accession>C6HZF6</accession>
<evidence type="ECO:0000256" key="10">
    <source>
        <dbReference type="ARBA" id="ARBA00022605"/>
    </source>
</evidence>
<comment type="pathway">
    <text evidence="4">Amino-acid biosynthesis; L-phenylalanine biosynthesis; phenylpyruvate from prephenate: step 1/1.</text>
</comment>
<evidence type="ECO:0000256" key="13">
    <source>
        <dbReference type="ARBA" id="ARBA00023235"/>
    </source>
</evidence>
<keyword evidence="9" id="KW-0963">Cytoplasm</keyword>
<dbReference type="SUPFAM" id="SSF55021">
    <property type="entry name" value="ACT-like"/>
    <property type="match status" value="1"/>
</dbReference>
<protein>
    <recommendedName>
        <fullName evidence="8">Bifunctional chorismate mutase/prephenate dehydratase</fullName>
        <ecNumber evidence="7">4.2.1.51</ecNumber>
        <ecNumber evidence="6">5.4.99.5</ecNumber>
    </recommendedName>
    <alternativeName>
        <fullName evidence="17">Chorismate mutase-prephenate dehydratase</fullName>
    </alternativeName>
    <alternativeName>
        <fullName evidence="16">p-protein</fullName>
    </alternativeName>
</protein>
<dbReference type="GO" id="GO:0009094">
    <property type="term" value="P:L-phenylalanine biosynthetic process"/>
    <property type="evidence" value="ECO:0007669"/>
    <property type="project" value="UniProtKB-UniPathway"/>
</dbReference>
<dbReference type="NCBIfam" id="NF008865">
    <property type="entry name" value="PRK11898.1"/>
    <property type="match status" value="1"/>
</dbReference>
<dbReference type="InterPro" id="IPR036263">
    <property type="entry name" value="Chorismate_II_sf"/>
</dbReference>
<evidence type="ECO:0000256" key="18">
    <source>
        <dbReference type="ARBA" id="ARBA00047848"/>
    </source>
</evidence>
<reference evidence="23 24" key="1">
    <citation type="journal article" date="2009" name="Appl. Environ. Microbiol.">
        <title>Community genomic and proteomic analyses of chemoautotrophic iron-oxidizing "Leptospirillum rubarum" (Group II) and "Leptospirillum ferrodiazotrophum" (Group III) bacteria in acid mine drainage biofilms.</title>
        <authorList>
            <person name="Goltsman D.S."/>
            <person name="Denef V.J."/>
            <person name="Singer S.W."/>
            <person name="VerBerkmoes N.C."/>
            <person name="Lefsrud M."/>
            <person name="Mueller R.S."/>
            <person name="Dick G.J."/>
            <person name="Sun C.L."/>
            <person name="Wheeler K.E."/>
            <person name="Zemla A."/>
            <person name="Baker B.J."/>
            <person name="Hauser L."/>
            <person name="Land M."/>
            <person name="Shah M.B."/>
            <person name="Thelen M.P."/>
            <person name="Hettich R.L."/>
            <person name="Banfield J.F."/>
        </authorList>
    </citation>
    <scope>NUCLEOTIDE SEQUENCE [LARGE SCALE GENOMIC DNA]</scope>
</reference>
<dbReference type="CDD" id="cd13630">
    <property type="entry name" value="PBP2_PDT_1"/>
    <property type="match status" value="1"/>
</dbReference>
<evidence type="ECO:0000256" key="3">
    <source>
        <dbReference type="ARBA" id="ARBA00004496"/>
    </source>
</evidence>
<dbReference type="PROSITE" id="PS51671">
    <property type="entry name" value="ACT"/>
    <property type="match status" value="1"/>
</dbReference>
<comment type="subcellular location">
    <subcellularLocation>
        <location evidence="3">Cytoplasm</location>
    </subcellularLocation>
</comment>
<dbReference type="GO" id="GO:0005737">
    <property type="term" value="C:cytoplasm"/>
    <property type="evidence" value="ECO:0007669"/>
    <property type="project" value="UniProtKB-SubCell"/>
</dbReference>
<evidence type="ECO:0000256" key="17">
    <source>
        <dbReference type="ARBA" id="ARBA00031520"/>
    </source>
</evidence>
<organism evidence="23 24">
    <name type="scientific">Leptospirillum ferrodiazotrophum</name>
    <dbReference type="NCBI Taxonomy" id="412449"/>
    <lineage>
        <taxon>Bacteria</taxon>
        <taxon>Pseudomonadati</taxon>
        <taxon>Nitrospirota</taxon>
        <taxon>Nitrospiria</taxon>
        <taxon>Nitrospirales</taxon>
        <taxon>Nitrospiraceae</taxon>
        <taxon>Leptospirillum</taxon>
    </lineage>
</organism>
<dbReference type="FunFam" id="3.40.190.10:FF:000034">
    <property type="entry name" value="Chorismate mutase/prephenate dehydratase"/>
    <property type="match status" value="1"/>
</dbReference>
<evidence type="ECO:0000259" key="21">
    <source>
        <dbReference type="PROSITE" id="PS51171"/>
    </source>
</evidence>
<evidence type="ECO:0000256" key="8">
    <source>
        <dbReference type="ARBA" id="ARBA00014401"/>
    </source>
</evidence>
<dbReference type="Gene3D" id="3.40.190.10">
    <property type="entry name" value="Periplasmic binding protein-like II"/>
    <property type="match status" value="2"/>
</dbReference>
<feature type="domain" description="ACT" evidence="22">
    <location>
        <begin position="292"/>
        <end position="369"/>
    </location>
</feature>
<dbReference type="GO" id="GO:0004106">
    <property type="term" value="F:chorismate mutase activity"/>
    <property type="evidence" value="ECO:0007669"/>
    <property type="project" value="UniProtKB-EC"/>
</dbReference>
<dbReference type="InterPro" id="IPR002701">
    <property type="entry name" value="CM_II_prokaryot"/>
</dbReference>
<dbReference type="GO" id="GO:0046417">
    <property type="term" value="P:chorismate metabolic process"/>
    <property type="evidence" value="ECO:0007669"/>
    <property type="project" value="InterPro"/>
</dbReference>
<evidence type="ECO:0000256" key="12">
    <source>
        <dbReference type="ARBA" id="ARBA00023222"/>
    </source>
</evidence>
<evidence type="ECO:0000313" key="23">
    <source>
        <dbReference type="EMBL" id="EES51978.1"/>
    </source>
</evidence>
<evidence type="ECO:0000256" key="6">
    <source>
        <dbReference type="ARBA" id="ARBA00012404"/>
    </source>
</evidence>
<dbReference type="AlphaFoldDB" id="C6HZF6"/>
<dbReference type="Pfam" id="PF01817">
    <property type="entry name" value="CM_2"/>
    <property type="match status" value="1"/>
</dbReference>
<gene>
    <name evidence="23" type="ORF">UBAL3_95320013</name>
</gene>
<keyword evidence="15" id="KW-0511">Multifunctional enzyme</keyword>
<dbReference type="UniPathway" id="UPA00121">
    <property type="reaction ID" value="UER00345"/>
</dbReference>
<evidence type="ECO:0000256" key="7">
    <source>
        <dbReference type="ARBA" id="ARBA00013147"/>
    </source>
</evidence>
<dbReference type="InterPro" id="IPR036979">
    <property type="entry name" value="CM_dom_sf"/>
</dbReference>
<dbReference type="SUPFAM" id="SSF48600">
    <property type="entry name" value="Chorismate mutase II"/>
    <property type="match status" value="1"/>
</dbReference>
<dbReference type="CDD" id="cd04905">
    <property type="entry name" value="ACT_CM-PDT"/>
    <property type="match status" value="1"/>
</dbReference>
<feature type="domain" description="Prephenate dehydratase" evidence="21">
    <location>
        <begin position="104"/>
        <end position="280"/>
    </location>
</feature>
<evidence type="ECO:0000259" key="20">
    <source>
        <dbReference type="PROSITE" id="PS51168"/>
    </source>
</evidence>
<keyword evidence="10" id="KW-0028">Amino-acid biosynthesis</keyword>
<dbReference type="PIRSF" id="PIRSF001500">
    <property type="entry name" value="Chor_mut_pdt_Ppr"/>
    <property type="match status" value="1"/>
</dbReference>
<dbReference type="PANTHER" id="PTHR21022">
    <property type="entry name" value="PREPHENATE DEHYDRATASE P PROTEIN"/>
    <property type="match status" value="1"/>
</dbReference>
<dbReference type="Gene3D" id="1.20.59.10">
    <property type="entry name" value="Chorismate mutase"/>
    <property type="match status" value="1"/>
</dbReference>
<evidence type="ECO:0000313" key="24">
    <source>
        <dbReference type="Proteomes" id="UP000009374"/>
    </source>
</evidence>
<evidence type="ECO:0000256" key="16">
    <source>
        <dbReference type="ARBA" id="ARBA00031175"/>
    </source>
</evidence>
<evidence type="ECO:0000256" key="19">
    <source>
        <dbReference type="PIRSR" id="PIRSR001500-2"/>
    </source>
</evidence>
<evidence type="ECO:0000256" key="14">
    <source>
        <dbReference type="ARBA" id="ARBA00023239"/>
    </source>
</evidence>
<dbReference type="Gene3D" id="3.30.70.260">
    <property type="match status" value="1"/>
</dbReference>
<dbReference type="InterPro" id="IPR001086">
    <property type="entry name" value="Preph_deHydtase"/>
</dbReference>
<dbReference type="SUPFAM" id="SSF53850">
    <property type="entry name" value="Periplasmic binding protein-like II"/>
    <property type="match status" value="1"/>
</dbReference>
<evidence type="ECO:0000256" key="9">
    <source>
        <dbReference type="ARBA" id="ARBA00022490"/>
    </source>
</evidence>
<dbReference type="FunFam" id="3.40.190.10:FF:000029">
    <property type="entry name" value="Chorismate mutase/Prephenate dehydratase"/>
    <property type="match status" value="1"/>
</dbReference>
<dbReference type="EMBL" id="GG693882">
    <property type="protein sequence ID" value="EES51978.1"/>
    <property type="molecule type" value="Genomic_DNA"/>
</dbReference>
<name>C6HZF6_9BACT</name>
<dbReference type="InterPro" id="IPR002912">
    <property type="entry name" value="ACT_dom"/>
</dbReference>
<dbReference type="PANTHER" id="PTHR21022:SF19">
    <property type="entry name" value="PREPHENATE DEHYDRATASE-RELATED"/>
    <property type="match status" value="1"/>
</dbReference>
<dbReference type="UniPathway" id="UPA00120">
    <property type="reaction ID" value="UER00203"/>
</dbReference>
<keyword evidence="14" id="KW-0456">Lyase</keyword>
<comment type="catalytic activity">
    <reaction evidence="1">
        <text>chorismate = prephenate</text>
        <dbReference type="Rhea" id="RHEA:13897"/>
        <dbReference type="ChEBI" id="CHEBI:29748"/>
        <dbReference type="ChEBI" id="CHEBI:29934"/>
        <dbReference type="EC" id="5.4.99.5"/>
    </reaction>
</comment>
<evidence type="ECO:0000256" key="2">
    <source>
        <dbReference type="ARBA" id="ARBA00002364"/>
    </source>
</evidence>
<dbReference type="InterPro" id="IPR045865">
    <property type="entry name" value="ACT-like_dom_sf"/>
</dbReference>